<keyword evidence="2" id="KW-0539">Nucleus</keyword>
<dbReference type="Pfam" id="PF11951">
    <property type="entry name" value="Fungal_trans_2"/>
    <property type="match status" value="1"/>
</dbReference>
<dbReference type="EMBL" id="CAJSTJ010000129">
    <property type="protein sequence ID" value="CAG7559494.1"/>
    <property type="molecule type" value="Genomic_DNA"/>
</dbReference>
<dbReference type="InterPro" id="IPR021858">
    <property type="entry name" value="Fun_TF"/>
</dbReference>
<dbReference type="PANTHER" id="PTHR37534">
    <property type="entry name" value="TRANSCRIPTIONAL ACTIVATOR PROTEIN UGA3"/>
    <property type="match status" value="1"/>
</dbReference>
<sequence>MASSLLHATACIGCRRRGRKCDRTLPTCLACEKRGTPCEGYVTKWPGVAARGKLAGKSIPVVNSSAGIAHSPTQLTRAQQRRAKPSANSFTDEEIDRFVQHYIADLSSIFYLGSGPSENPMLHYVLPLISTTPPIRFALAGSASCHIAARTSDEALERKSLRLRVHATYLLREMLQTPGGVSDQSILASILMLAQLDMCSGGCTEFETHLRAAVAVIQGPGYDGEVNRYYFEQRLAWLDVMSSTTSRRPPNLTIEEVKTIIGRFASNGYRQWSYDVFPCPIDLFEIITEVTFLFKSQTDESKMQIKDLERRLNEWKPPLMTGARKHMVEAWKLGITAYLHRLFPHTQNKDPLSDQVLDLAGLIPPASSWSYALLWPIFQVAVTLNDGNMKEKNLIRRRLEIALETIGCRHHSNALEVLEVVWAEEEKFDRFSIGIPGRTIMLV</sequence>
<organism evidence="4 5">
    <name type="scientific">Fusarium equiseti</name>
    <name type="common">Fusarium scirpi</name>
    <dbReference type="NCBI Taxonomy" id="61235"/>
    <lineage>
        <taxon>Eukaryota</taxon>
        <taxon>Fungi</taxon>
        <taxon>Dikarya</taxon>
        <taxon>Ascomycota</taxon>
        <taxon>Pezizomycotina</taxon>
        <taxon>Sordariomycetes</taxon>
        <taxon>Hypocreomycetidae</taxon>
        <taxon>Hypocreales</taxon>
        <taxon>Nectriaceae</taxon>
        <taxon>Fusarium</taxon>
        <taxon>Fusarium incarnatum-equiseti species complex</taxon>
    </lineage>
</organism>
<evidence type="ECO:0000256" key="1">
    <source>
        <dbReference type="ARBA" id="ARBA00004123"/>
    </source>
</evidence>
<evidence type="ECO:0000256" key="2">
    <source>
        <dbReference type="ARBA" id="ARBA00023242"/>
    </source>
</evidence>
<dbReference type="SMART" id="SM00066">
    <property type="entry name" value="GAL4"/>
    <property type="match status" value="1"/>
</dbReference>
<dbReference type="GO" id="GO:0005634">
    <property type="term" value="C:nucleus"/>
    <property type="evidence" value="ECO:0007669"/>
    <property type="project" value="UniProtKB-SubCell"/>
</dbReference>
<feature type="domain" description="Zn(2)-C6 fungal-type" evidence="3">
    <location>
        <begin position="10"/>
        <end position="38"/>
    </location>
</feature>
<protein>
    <recommendedName>
        <fullName evidence="3">Zn(2)-C6 fungal-type domain-containing protein</fullName>
    </recommendedName>
</protein>
<evidence type="ECO:0000313" key="5">
    <source>
        <dbReference type="Proteomes" id="UP000693738"/>
    </source>
</evidence>
<accession>A0A8J2NIN2</accession>
<reference evidence="4" key="1">
    <citation type="submission" date="2021-05" db="EMBL/GenBank/DDBJ databases">
        <authorList>
            <person name="Khan N."/>
        </authorList>
    </citation>
    <scope>NUCLEOTIDE SEQUENCE</scope>
</reference>
<dbReference type="InterPro" id="IPR001138">
    <property type="entry name" value="Zn2Cys6_DnaBD"/>
</dbReference>
<dbReference type="AlphaFoldDB" id="A0A8J2NIN2"/>
<dbReference type="PANTHER" id="PTHR37534:SF46">
    <property type="entry name" value="ZN(II)2CYS6 TRANSCRIPTION FACTOR (EUROFUNG)"/>
    <property type="match status" value="1"/>
</dbReference>
<proteinExistence type="predicted"/>
<dbReference type="Proteomes" id="UP000693738">
    <property type="component" value="Unassembled WGS sequence"/>
</dbReference>
<dbReference type="CDD" id="cd12148">
    <property type="entry name" value="fungal_TF_MHR"/>
    <property type="match status" value="1"/>
</dbReference>
<dbReference type="GO" id="GO:0008270">
    <property type="term" value="F:zinc ion binding"/>
    <property type="evidence" value="ECO:0007669"/>
    <property type="project" value="InterPro"/>
</dbReference>
<dbReference type="GO" id="GO:0000981">
    <property type="term" value="F:DNA-binding transcription factor activity, RNA polymerase II-specific"/>
    <property type="evidence" value="ECO:0007669"/>
    <property type="project" value="InterPro"/>
</dbReference>
<name>A0A8J2NIN2_FUSEQ</name>
<dbReference type="Pfam" id="PF00172">
    <property type="entry name" value="Zn_clus"/>
    <property type="match status" value="1"/>
</dbReference>
<dbReference type="PROSITE" id="PS50048">
    <property type="entry name" value="ZN2_CY6_FUNGAL_2"/>
    <property type="match status" value="1"/>
</dbReference>
<evidence type="ECO:0000313" key="4">
    <source>
        <dbReference type="EMBL" id="CAG7559494.1"/>
    </source>
</evidence>
<comment type="subcellular location">
    <subcellularLocation>
        <location evidence="1">Nucleus</location>
    </subcellularLocation>
</comment>
<evidence type="ECO:0000259" key="3">
    <source>
        <dbReference type="PROSITE" id="PS50048"/>
    </source>
</evidence>
<gene>
    <name evidence="4" type="ORF">FEQUK3_LOCUS5173</name>
</gene>
<dbReference type="CDD" id="cd00067">
    <property type="entry name" value="GAL4"/>
    <property type="match status" value="1"/>
</dbReference>
<comment type="caution">
    <text evidence="4">The sequence shown here is derived from an EMBL/GenBank/DDBJ whole genome shotgun (WGS) entry which is preliminary data.</text>
</comment>